<dbReference type="PANTHER" id="PTHR34203:SF15">
    <property type="entry name" value="SLL1173 PROTEIN"/>
    <property type="match status" value="1"/>
</dbReference>
<evidence type="ECO:0000313" key="2">
    <source>
        <dbReference type="EMBL" id="SMP97158.1"/>
    </source>
</evidence>
<feature type="domain" description="Methyltransferase FkbM" evidence="1">
    <location>
        <begin position="59"/>
        <end position="232"/>
    </location>
</feature>
<dbReference type="Gene3D" id="3.40.50.150">
    <property type="entry name" value="Vaccinia Virus protein VP39"/>
    <property type="match status" value="1"/>
</dbReference>
<keyword evidence="3" id="KW-1185">Reference proteome</keyword>
<dbReference type="PANTHER" id="PTHR34203">
    <property type="entry name" value="METHYLTRANSFERASE, FKBM FAMILY PROTEIN"/>
    <property type="match status" value="1"/>
</dbReference>
<sequence length="282" mass="32870">MSVYSKLAENLQYISPSFYKSRFFKKLKGLTAHNLLERKVEPEFLWIKEVLKADSVFIDVGANVGAYLFSLENHLKPENIFAFEPNQQLFKRLKRLFPKVNLFSVALSDVSTIAEFKIPVINGEKIHTRGTLQTSIRERNEEKTILQKVEVKPLDELVFDEAYTEQHQNAQTDKLNLKRLDFIKIDVEGNEMQTLRGAKKAIKKYQPILMVEMEQRHHNENLWTLISEIADWGYSVNYLDRKTLKPTSLTEEFLNQQNPDNVKNYKDYINNIIFLPEAGTLA</sequence>
<evidence type="ECO:0000313" key="3">
    <source>
        <dbReference type="Proteomes" id="UP001158050"/>
    </source>
</evidence>
<reference evidence="2 3" key="1">
    <citation type="submission" date="2017-05" db="EMBL/GenBank/DDBJ databases">
        <authorList>
            <person name="Varghese N."/>
            <person name="Submissions S."/>
        </authorList>
    </citation>
    <scope>NUCLEOTIDE SEQUENCE [LARGE SCALE GENOMIC DNA]</scope>
    <source>
        <strain evidence="2 3">DSM 18015</strain>
    </source>
</reference>
<dbReference type="NCBIfam" id="TIGR01444">
    <property type="entry name" value="fkbM_fam"/>
    <property type="match status" value="1"/>
</dbReference>
<dbReference type="InterPro" id="IPR006342">
    <property type="entry name" value="FkbM_mtfrase"/>
</dbReference>
<dbReference type="GO" id="GO:0008168">
    <property type="term" value="F:methyltransferase activity"/>
    <property type="evidence" value="ECO:0007669"/>
    <property type="project" value="UniProtKB-KW"/>
</dbReference>
<dbReference type="InterPro" id="IPR052514">
    <property type="entry name" value="SAM-dependent_MTase"/>
</dbReference>
<protein>
    <submittedName>
        <fullName evidence="2">Methyltransferase, FkbM family</fullName>
    </submittedName>
</protein>
<dbReference type="SUPFAM" id="SSF53335">
    <property type="entry name" value="S-adenosyl-L-methionine-dependent methyltransferases"/>
    <property type="match status" value="1"/>
</dbReference>
<dbReference type="RefSeq" id="WP_283418098.1">
    <property type="nucleotide sequence ID" value="NZ_FXUO01000011.1"/>
</dbReference>
<dbReference type="Proteomes" id="UP001158050">
    <property type="component" value="Unassembled WGS sequence"/>
</dbReference>
<keyword evidence="2" id="KW-0489">Methyltransferase</keyword>
<dbReference type="Pfam" id="PF05050">
    <property type="entry name" value="Methyltransf_21"/>
    <property type="match status" value="1"/>
</dbReference>
<dbReference type="InterPro" id="IPR029063">
    <property type="entry name" value="SAM-dependent_MTases_sf"/>
</dbReference>
<organism evidence="2 3">
    <name type="scientific">Epilithonimonas pallida</name>
    <dbReference type="NCBI Taxonomy" id="373671"/>
    <lineage>
        <taxon>Bacteria</taxon>
        <taxon>Pseudomonadati</taxon>
        <taxon>Bacteroidota</taxon>
        <taxon>Flavobacteriia</taxon>
        <taxon>Flavobacteriales</taxon>
        <taxon>Weeksellaceae</taxon>
        <taxon>Chryseobacterium group</taxon>
        <taxon>Epilithonimonas</taxon>
    </lineage>
</organism>
<name>A0ABY1R8Y3_9FLAO</name>
<dbReference type="GO" id="GO:0032259">
    <property type="term" value="P:methylation"/>
    <property type="evidence" value="ECO:0007669"/>
    <property type="project" value="UniProtKB-KW"/>
</dbReference>
<evidence type="ECO:0000259" key="1">
    <source>
        <dbReference type="Pfam" id="PF05050"/>
    </source>
</evidence>
<proteinExistence type="predicted"/>
<dbReference type="EMBL" id="FXUO01000011">
    <property type="protein sequence ID" value="SMP97158.1"/>
    <property type="molecule type" value="Genomic_DNA"/>
</dbReference>
<accession>A0ABY1R8Y3</accession>
<keyword evidence="2" id="KW-0808">Transferase</keyword>
<gene>
    <name evidence="2" type="ORF">SAMN05421679_11192</name>
</gene>
<comment type="caution">
    <text evidence="2">The sequence shown here is derived from an EMBL/GenBank/DDBJ whole genome shotgun (WGS) entry which is preliminary data.</text>
</comment>